<organism evidence="2">
    <name type="scientific">Scylla paramamosain</name>
    <name type="common">Mud crab</name>
    <dbReference type="NCBI Taxonomy" id="85552"/>
    <lineage>
        <taxon>Eukaryota</taxon>
        <taxon>Metazoa</taxon>
        <taxon>Ecdysozoa</taxon>
        <taxon>Arthropoda</taxon>
        <taxon>Crustacea</taxon>
        <taxon>Multicrustacea</taxon>
        <taxon>Malacostraca</taxon>
        <taxon>Eumalacostraca</taxon>
        <taxon>Eucarida</taxon>
        <taxon>Decapoda</taxon>
        <taxon>Pleocyemata</taxon>
        <taxon>Brachyura</taxon>
        <taxon>Eubrachyura</taxon>
        <taxon>Portunoidea</taxon>
        <taxon>Portunidae</taxon>
        <taxon>Portuninae</taxon>
        <taxon>Scylla</taxon>
    </lineage>
</organism>
<dbReference type="AlphaFoldDB" id="D2DT09"/>
<reference evidence="2" key="1">
    <citation type="submission" date="2009-02" db="EMBL/GenBank/DDBJ databases">
        <title>Construction of SSH cDNA library from hemocytes of Scylla paramamosain LPS-challenged.</title>
        <authorList>
            <person name="Wang K.J."/>
            <person name="Chen F.Y."/>
            <person name="Bo J."/>
            <person name="Ren H.L."/>
        </authorList>
    </citation>
    <scope>NUCLEOTIDE SEQUENCE</scope>
</reference>
<proteinExistence type="evidence at transcript level"/>
<protein>
    <submittedName>
        <fullName evidence="2">Uncharacterized protein</fullName>
    </submittedName>
</protein>
<accession>D2DT09</accession>
<sequence>MARGAVTSLCWALLSILSDEAKGNSEVCKTFHSLKMNLGQTTTYWNQIYAWQHCMQGSSPI</sequence>
<feature type="chain" id="PRO_5003030021" evidence="1">
    <location>
        <begin position="24"/>
        <end position="61"/>
    </location>
</feature>
<evidence type="ECO:0000256" key="1">
    <source>
        <dbReference type="SAM" id="SignalP"/>
    </source>
</evidence>
<evidence type="ECO:0000313" key="2">
    <source>
        <dbReference type="EMBL" id="ACY66569.1"/>
    </source>
</evidence>
<feature type="signal peptide" evidence="1">
    <location>
        <begin position="1"/>
        <end position="23"/>
    </location>
</feature>
<dbReference type="EMBL" id="FJ774848">
    <property type="protein sequence ID" value="ACY66569.1"/>
    <property type="molecule type" value="mRNA"/>
</dbReference>
<keyword evidence="1" id="KW-0732">Signal</keyword>
<name>D2DT09_SCYPA</name>